<dbReference type="AlphaFoldDB" id="A0A3P5WR97"/>
<gene>
    <name evidence="2" type="ORF">XINFAN_00520</name>
</gene>
<protein>
    <recommendedName>
        <fullName evidence="1">SAF domain-containing protein</fullName>
    </recommendedName>
</protein>
<keyword evidence="3" id="KW-1185">Reference proteome</keyword>
<dbReference type="CDD" id="cd11614">
    <property type="entry name" value="SAF_CpaB_FlgA_like"/>
    <property type="match status" value="1"/>
</dbReference>
<accession>A0A3P5WR97</accession>
<dbReference type="InterPro" id="IPR013974">
    <property type="entry name" value="SAF"/>
</dbReference>
<dbReference type="SMART" id="SM00858">
    <property type="entry name" value="SAF"/>
    <property type="match status" value="1"/>
</dbReference>
<dbReference type="Proteomes" id="UP000277498">
    <property type="component" value="Unassembled WGS sequence"/>
</dbReference>
<dbReference type="EMBL" id="UXAW01000034">
    <property type="protein sequence ID" value="VDC21156.1"/>
    <property type="molecule type" value="Genomic_DNA"/>
</dbReference>
<dbReference type="Pfam" id="PF08666">
    <property type="entry name" value="SAF"/>
    <property type="match status" value="1"/>
</dbReference>
<name>A0A3P5WR97_9RHOB</name>
<proteinExistence type="predicted"/>
<dbReference type="OrthoDB" id="7870049at2"/>
<feature type="domain" description="SAF" evidence="1">
    <location>
        <begin position="48"/>
        <end position="113"/>
    </location>
</feature>
<sequence length="299" mass="30573">MRFKIIALISLGIALALAAGFGTFHYTRALETELAAVRTSLRAFGETVPVPVPKADIARGAVIRAADFTSLRLPADYLPANVLTLLPEPGEAGTFVALTDIAAGDLIFAGDLALPGGGNDSGLILAADARAFAIAPRNLADFDGMLQVGSKVDVIWTRNLGGGLTDSRLIGASLRVLALPASRGTGDPAVKGIVAGEGPLGGKLIVEGARQEALRMLQADQTGYFHILPANGSRNTATGEVVLEPGELEDLPLVVRGTSGSAASPAGALVATITGGEERRTCATAVVRAGSRSVMEVPC</sequence>
<evidence type="ECO:0000313" key="3">
    <source>
        <dbReference type="Proteomes" id="UP000277498"/>
    </source>
</evidence>
<evidence type="ECO:0000313" key="2">
    <source>
        <dbReference type="EMBL" id="VDC21156.1"/>
    </source>
</evidence>
<dbReference type="RefSeq" id="WP_124084960.1">
    <property type="nucleotide sequence ID" value="NZ_UXAW01000034.1"/>
</dbReference>
<organism evidence="2 3">
    <name type="scientific">Pseudogemmobacter humi</name>
    <dbReference type="NCBI Taxonomy" id="2483812"/>
    <lineage>
        <taxon>Bacteria</taxon>
        <taxon>Pseudomonadati</taxon>
        <taxon>Pseudomonadota</taxon>
        <taxon>Alphaproteobacteria</taxon>
        <taxon>Rhodobacterales</taxon>
        <taxon>Paracoccaceae</taxon>
        <taxon>Pseudogemmobacter</taxon>
    </lineage>
</organism>
<evidence type="ECO:0000259" key="1">
    <source>
        <dbReference type="SMART" id="SM00858"/>
    </source>
</evidence>
<reference evidence="2 3" key="1">
    <citation type="submission" date="2018-11" db="EMBL/GenBank/DDBJ databases">
        <authorList>
            <person name="Criscuolo A."/>
        </authorList>
    </citation>
    <scope>NUCLEOTIDE SEQUENCE [LARGE SCALE GENOMIC DNA]</scope>
    <source>
        <strain evidence="2">ACIP111625</strain>
    </source>
</reference>